<organism evidence="4 5">
    <name type="scientific">Prosthecobacter dejongeii</name>
    <dbReference type="NCBI Taxonomy" id="48465"/>
    <lineage>
        <taxon>Bacteria</taxon>
        <taxon>Pseudomonadati</taxon>
        <taxon>Verrucomicrobiota</taxon>
        <taxon>Verrucomicrobiia</taxon>
        <taxon>Verrucomicrobiales</taxon>
        <taxon>Verrucomicrobiaceae</taxon>
        <taxon>Prosthecobacter</taxon>
    </lineage>
</organism>
<reference evidence="4 5" key="1">
    <citation type="submission" date="2020-08" db="EMBL/GenBank/DDBJ databases">
        <title>Genomic Encyclopedia of Type Strains, Phase IV (KMG-IV): sequencing the most valuable type-strain genomes for metagenomic binning, comparative biology and taxonomic classification.</title>
        <authorList>
            <person name="Goeker M."/>
        </authorList>
    </citation>
    <scope>NUCLEOTIDE SEQUENCE [LARGE SCALE GENOMIC DNA]</scope>
    <source>
        <strain evidence="4 5">DSM 12251</strain>
    </source>
</reference>
<dbReference type="PROSITE" id="PS51186">
    <property type="entry name" value="GNAT"/>
    <property type="match status" value="1"/>
</dbReference>
<name>A0A7W8DNA5_9BACT</name>
<dbReference type="SUPFAM" id="SSF55729">
    <property type="entry name" value="Acyl-CoA N-acyltransferases (Nat)"/>
    <property type="match status" value="1"/>
</dbReference>
<dbReference type="CDD" id="cd04301">
    <property type="entry name" value="NAT_SF"/>
    <property type="match status" value="1"/>
</dbReference>
<feature type="domain" description="N-acetyltransferase" evidence="3">
    <location>
        <begin position="5"/>
        <end position="144"/>
    </location>
</feature>
<keyword evidence="5" id="KW-1185">Reference proteome</keyword>
<dbReference type="PANTHER" id="PTHR43877:SF2">
    <property type="entry name" value="AMINOALKYLPHOSPHONATE N-ACETYLTRANSFERASE-RELATED"/>
    <property type="match status" value="1"/>
</dbReference>
<comment type="caution">
    <text evidence="4">The sequence shown here is derived from an EMBL/GenBank/DDBJ whole genome shotgun (WGS) entry which is preliminary data.</text>
</comment>
<dbReference type="AlphaFoldDB" id="A0A7W8DNA5"/>
<dbReference type="PANTHER" id="PTHR43877">
    <property type="entry name" value="AMINOALKYLPHOSPHONATE N-ACETYLTRANSFERASE-RELATED-RELATED"/>
    <property type="match status" value="1"/>
</dbReference>
<dbReference type="Proteomes" id="UP000534294">
    <property type="component" value="Unassembled WGS sequence"/>
</dbReference>
<evidence type="ECO:0000313" key="5">
    <source>
        <dbReference type="Proteomes" id="UP000534294"/>
    </source>
</evidence>
<dbReference type="EMBL" id="JACHIF010000001">
    <property type="protein sequence ID" value="MBB5036122.1"/>
    <property type="molecule type" value="Genomic_DNA"/>
</dbReference>
<evidence type="ECO:0000259" key="3">
    <source>
        <dbReference type="PROSITE" id="PS51186"/>
    </source>
</evidence>
<evidence type="ECO:0000256" key="1">
    <source>
        <dbReference type="ARBA" id="ARBA00022679"/>
    </source>
</evidence>
<evidence type="ECO:0000313" key="4">
    <source>
        <dbReference type="EMBL" id="MBB5036122.1"/>
    </source>
</evidence>
<dbReference type="Pfam" id="PF00583">
    <property type="entry name" value="Acetyltransf_1"/>
    <property type="match status" value="1"/>
</dbReference>
<keyword evidence="2" id="KW-0012">Acyltransferase</keyword>
<protein>
    <submittedName>
        <fullName evidence="4">GNAT superfamily N-acetyltransferase</fullName>
    </submittedName>
</protein>
<dbReference type="RefSeq" id="WP_184204595.1">
    <property type="nucleotide sequence ID" value="NZ_JACHIF010000001.1"/>
</dbReference>
<evidence type="ECO:0000256" key="2">
    <source>
        <dbReference type="ARBA" id="ARBA00023315"/>
    </source>
</evidence>
<proteinExistence type="predicted"/>
<dbReference type="InterPro" id="IPR016181">
    <property type="entry name" value="Acyl_CoA_acyltransferase"/>
</dbReference>
<dbReference type="Gene3D" id="3.40.630.30">
    <property type="match status" value="1"/>
</dbReference>
<sequence length="145" mass="16657">MPPSFLFREALAEDQAAMARIYHRCLASAAWMPPEVAAVADFDRDTEDERLFVVESAGRVIGFISIWERESFIHHLYVDPEAQGWGVGPRLLTGLEEHVPLPWRLKCSCDNHRAHQFYLRQGWLERETGDSDTGPYWLMEKLSPG</sequence>
<dbReference type="InterPro" id="IPR050832">
    <property type="entry name" value="Bact_Acetyltransf"/>
</dbReference>
<keyword evidence="1 4" id="KW-0808">Transferase</keyword>
<dbReference type="InterPro" id="IPR000182">
    <property type="entry name" value="GNAT_dom"/>
</dbReference>
<dbReference type="GO" id="GO:0016747">
    <property type="term" value="F:acyltransferase activity, transferring groups other than amino-acyl groups"/>
    <property type="evidence" value="ECO:0007669"/>
    <property type="project" value="InterPro"/>
</dbReference>
<accession>A0A7W8DNA5</accession>
<gene>
    <name evidence="4" type="ORF">HNQ64_000356</name>
</gene>